<protein>
    <submittedName>
        <fullName evidence="9">Dipeptide/oligopeptide/nickel ABC transporter ATP-binding protein</fullName>
    </submittedName>
</protein>
<dbReference type="Pfam" id="PF00005">
    <property type="entry name" value="ABC_tran"/>
    <property type="match status" value="1"/>
</dbReference>
<dbReference type="PANTHER" id="PTHR43297">
    <property type="entry name" value="OLIGOPEPTIDE TRANSPORT ATP-BINDING PROTEIN APPD"/>
    <property type="match status" value="1"/>
</dbReference>
<dbReference type="EMBL" id="BIFH01000024">
    <property type="protein sequence ID" value="GCD97503.1"/>
    <property type="molecule type" value="Genomic_DNA"/>
</dbReference>
<dbReference type="GO" id="GO:0005524">
    <property type="term" value="F:ATP binding"/>
    <property type="evidence" value="ECO:0007669"/>
    <property type="project" value="UniProtKB-KW"/>
</dbReference>
<dbReference type="GO" id="GO:0005886">
    <property type="term" value="C:plasma membrane"/>
    <property type="evidence" value="ECO:0007669"/>
    <property type="project" value="UniProtKB-SubCell"/>
</dbReference>
<dbReference type="RefSeq" id="WP_246126888.1">
    <property type="nucleotide sequence ID" value="NZ_BIFH01000024.1"/>
</dbReference>
<evidence type="ECO:0000313" key="10">
    <source>
        <dbReference type="Proteomes" id="UP000286931"/>
    </source>
</evidence>
<dbReference type="PROSITE" id="PS50893">
    <property type="entry name" value="ABC_TRANSPORTER_2"/>
    <property type="match status" value="1"/>
</dbReference>
<evidence type="ECO:0000256" key="2">
    <source>
        <dbReference type="ARBA" id="ARBA00005417"/>
    </source>
</evidence>
<dbReference type="Pfam" id="PF08352">
    <property type="entry name" value="oligo_HPY"/>
    <property type="match status" value="1"/>
</dbReference>
<keyword evidence="10" id="KW-1185">Reference proteome</keyword>
<gene>
    <name evidence="9" type="ORF">EHYA_05195</name>
</gene>
<keyword evidence="4" id="KW-1003">Cell membrane</keyword>
<evidence type="ECO:0000256" key="3">
    <source>
        <dbReference type="ARBA" id="ARBA00022448"/>
    </source>
</evidence>
<dbReference type="PROSITE" id="PS00211">
    <property type="entry name" value="ABC_TRANSPORTER_1"/>
    <property type="match status" value="1"/>
</dbReference>
<keyword evidence="3" id="KW-0813">Transport</keyword>
<dbReference type="GO" id="GO:0015833">
    <property type="term" value="P:peptide transport"/>
    <property type="evidence" value="ECO:0007669"/>
    <property type="project" value="InterPro"/>
</dbReference>
<keyword evidence="5" id="KW-0547">Nucleotide-binding</keyword>
<dbReference type="SMART" id="SM00382">
    <property type="entry name" value="AAA"/>
    <property type="match status" value="1"/>
</dbReference>
<keyword evidence="6 9" id="KW-0067">ATP-binding</keyword>
<reference evidence="9 10" key="1">
    <citation type="submission" date="2018-12" db="EMBL/GenBank/DDBJ databases">
        <title>Draft genome sequence of Embleya hyalina NBRC 13850T.</title>
        <authorList>
            <person name="Komaki H."/>
            <person name="Hosoyama A."/>
            <person name="Kimura A."/>
            <person name="Ichikawa N."/>
            <person name="Tamura T."/>
        </authorList>
    </citation>
    <scope>NUCLEOTIDE SEQUENCE [LARGE SCALE GENOMIC DNA]</scope>
    <source>
        <strain evidence="9 10">NBRC 13850</strain>
    </source>
</reference>
<dbReference type="InterPro" id="IPR017871">
    <property type="entry name" value="ABC_transporter-like_CS"/>
</dbReference>
<dbReference type="InterPro" id="IPR050388">
    <property type="entry name" value="ABC_Ni/Peptide_Import"/>
</dbReference>
<dbReference type="InterPro" id="IPR003439">
    <property type="entry name" value="ABC_transporter-like_ATP-bd"/>
</dbReference>
<dbReference type="PANTHER" id="PTHR43297:SF2">
    <property type="entry name" value="DIPEPTIDE TRANSPORT ATP-BINDING PROTEIN DPPD"/>
    <property type="match status" value="1"/>
</dbReference>
<comment type="subcellular location">
    <subcellularLocation>
        <location evidence="1">Cell membrane</location>
        <topology evidence="1">Peripheral membrane protein</topology>
    </subcellularLocation>
</comment>
<dbReference type="CDD" id="cd03257">
    <property type="entry name" value="ABC_NikE_OppD_transporters"/>
    <property type="match status" value="1"/>
</dbReference>
<evidence type="ECO:0000259" key="8">
    <source>
        <dbReference type="PROSITE" id="PS50893"/>
    </source>
</evidence>
<dbReference type="InterPro" id="IPR027417">
    <property type="entry name" value="P-loop_NTPase"/>
</dbReference>
<comment type="caution">
    <text evidence="9">The sequence shown here is derived from an EMBL/GenBank/DDBJ whole genome shotgun (WGS) entry which is preliminary data.</text>
</comment>
<dbReference type="Gene3D" id="3.40.50.300">
    <property type="entry name" value="P-loop containing nucleotide triphosphate hydrolases"/>
    <property type="match status" value="1"/>
</dbReference>
<dbReference type="SUPFAM" id="SSF52540">
    <property type="entry name" value="P-loop containing nucleoside triphosphate hydrolases"/>
    <property type="match status" value="1"/>
</dbReference>
<name>A0A401YSB4_9ACTN</name>
<evidence type="ECO:0000256" key="7">
    <source>
        <dbReference type="ARBA" id="ARBA00023136"/>
    </source>
</evidence>
<evidence type="ECO:0000313" key="9">
    <source>
        <dbReference type="EMBL" id="GCD97503.1"/>
    </source>
</evidence>
<evidence type="ECO:0000256" key="1">
    <source>
        <dbReference type="ARBA" id="ARBA00004202"/>
    </source>
</evidence>
<comment type="similarity">
    <text evidence="2">Belongs to the ABC transporter superfamily.</text>
</comment>
<accession>A0A401YSB4</accession>
<dbReference type="InterPro" id="IPR013563">
    <property type="entry name" value="Oligopep_ABC_C"/>
</dbReference>
<keyword evidence="7" id="KW-0472">Membrane</keyword>
<organism evidence="9 10">
    <name type="scientific">Embleya hyalina</name>
    <dbReference type="NCBI Taxonomy" id="516124"/>
    <lineage>
        <taxon>Bacteria</taxon>
        <taxon>Bacillati</taxon>
        <taxon>Actinomycetota</taxon>
        <taxon>Actinomycetes</taxon>
        <taxon>Kitasatosporales</taxon>
        <taxon>Streptomycetaceae</taxon>
        <taxon>Embleya</taxon>
    </lineage>
</organism>
<dbReference type="GO" id="GO:0016887">
    <property type="term" value="F:ATP hydrolysis activity"/>
    <property type="evidence" value="ECO:0007669"/>
    <property type="project" value="InterPro"/>
</dbReference>
<dbReference type="AlphaFoldDB" id="A0A401YSB4"/>
<proteinExistence type="inferred from homology"/>
<sequence>MADPTAGAVPLLRVRDLDVTYPGPVPAVRGVSFDVAPGEILGLVGESGSGKSSVCTALTGLLPAGAHRRADAIEFEGTDLAALRERDLRRVRGRRLAFVPQQPMTSLAPTTPVVRQLRWYLGDRLTDVEVRETLTGIGLGPVLDRPRDLPGSFSGGQLQRVVIAIAALAHEPALLLADEPTTTLDATVQAQVLRLLLTLRDKLGLAMVYVSHDLAVVSTICDRVGVMYGGRLVEIAPVRELFAAPRHLYTRALLAAMPATTPADRPLRAIEGTAEGANLLPGCPFAPRCPQVLPVCRERMPEPTAHGPGTVRCHLASERVGA</sequence>
<dbReference type="Proteomes" id="UP000286931">
    <property type="component" value="Unassembled WGS sequence"/>
</dbReference>
<dbReference type="InterPro" id="IPR003593">
    <property type="entry name" value="AAA+_ATPase"/>
</dbReference>
<evidence type="ECO:0000256" key="6">
    <source>
        <dbReference type="ARBA" id="ARBA00022840"/>
    </source>
</evidence>
<dbReference type="NCBIfam" id="TIGR01727">
    <property type="entry name" value="oligo_HPY"/>
    <property type="match status" value="1"/>
</dbReference>
<feature type="domain" description="ABC transporter" evidence="8">
    <location>
        <begin position="12"/>
        <end position="254"/>
    </location>
</feature>
<evidence type="ECO:0000256" key="5">
    <source>
        <dbReference type="ARBA" id="ARBA00022741"/>
    </source>
</evidence>
<evidence type="ECO:0000256" key="4">
    <source>
        <dbReference type="ARBA" id="ARBA00022475"/>
    </source>
</evidence>